<dbReference type="InterPro" id="IPR036047">
    <property type="entry name" value="F-box-like_dom_sf"/>
</dbReference>
<dbReference type="Proteomes" id="UP000070544">
    <property type="component" value="Unassembled WGS sequence"/>
</dbReference>
<feature type="domain" description="F-box" evidence="1">
    <location>
        <begin position="15"/>
        <end position="58"/>
    </location>
</feature>
<evidence type="ECO:0000313" key="3">
    <source>
        <dbReference type="Proteomes" id="UP000070544"/>
    </source>
</evidence>
<dbReference type="AlphaFoldDB" id="A0A139ABB3"/>
<dbReference type="InterPro" id="IPR001810">
    <property type="entry name" value="F-box_dom"/>
</dbReference>
<dbReference type="SUPFAM" id="SSF81383">
    <property type="entry name" value="F-box domain"/>
    <property type="match status" value="1"/>
</dbReference>
<sequence>MEERVGEASPVHKRTCQFGDLPEEILPEIFVHLPPRDFYATVVRVARYGGAYLRDTST</sequence>
<dbReference type="OrthoDB" id="1470711at2759"/>
<reference evidence="2 3" key="1">
    <citation type="journal article" date="2015" name="Genome Biol. Evol.">
        <title>Phylogenomic analyses indicate that early fungi evolved digesting cell walls of algal ancestors of land plants.</title>
        <authorList>
            <person name="Chang Y."/>
            <person name="Wang S."/>
            <person name="Sekimoto S."/>
            <person name="Aerts A.L."/>
            <person name="Choi C."/>
            <person name="Clum A."/>
            <person name="LaButti K.M."/>
            <person name="Lindquist E.A."/>
            <person name="Yee Ngan C."/>
            <person name="Ohm R.A."/>
            <person name="Salamov A.A."/>
            <person name="Grigoriev I.V."/>
            <person name="Spatafora J.W."/>
            <person name="Berbee M.L."/>
        </authorList>
    </citation>
    <scope>NUCLEOTIDE SEQUENCE [LARGE SCALE GENOMIC DNA]</scope>
    <source>
        <strain evidence="2 3">JEL478</strain>
    </source>
</reference>
<proteinExistence type="predicted"/>
<gene>
    <name evidence="2" type="ORF">M427DRAFT_33309</name>
</gene>
<accession>A0A139ABB3</accession>
<keyword evidence="3" id="KW-1185">Reference proteome</keyword>
<evidence type="ECO:0000259" key="1">
    <source>
        <dbReference type="PROSITE" id="PS50181"/>
    </source>
</evidence>
<name>A0A139ABB3_GONPJ</name>
<dbReference type="PROSITE" id="PS50181">
    <property type="entry name" value="FBOX"/>
    <property type="match status" value="1"/>
</dbReference>
<protein>
    <recommendedName>
        <fullName evidence="1">F-box domain-containing protein</fullName>
    </recommendedName>
</protein>
<evidence type="ECO:0000313" key="2">
    <source>
        <dbReference type="EMBL" id="KXS14096.1"/>
    </source>
</evidence>
<organism evidence="2 3">
    <name type="scientific">Gonapodya prolifera (strain JEL478)</name>
    <name type="common">Monoblepharis prolifera</name>
    <dbReference type="NCBI Taxonomy" id="1344416"/>
    <lineage>
        <taxon>Eukaryota</taxon>
        <taxon>Fungi</taxon>
        <taxon>Fungi incertae sedis</taxon>
        <taxon>Chytridiomycota</taxon>
        <taxon>Chytridiomycota incertae sedis</taxon>
        <taxon>Monoblepharidomycetes</taxon>
        <taxon>Monoblepharidales</taxon>
        <taxon>Gonapodyaceae</taxon>
        <taxon>Gonapodya</taxon>
    </lineage>
</organism>
<dbReference type="EMBL" id="KQ965771">
    <property type="protein sequence ID" value="KXS14096.1"/>
    <property type="molecule type" value="Genomic_DNA"/>
</dbReference>